<dbReference type="AlphaFoldDB" id="A0AAD1XJP3"/>
<organism evidence="2 3">
    <name type="scientific">Euplotes crassus</name>
    <dbReference type="NCBI Taxonomy" id="5936"/>
    <lineage>
        <taxon>Eukaryota</taxon>
        <taxon>Sar</taxon>
        <taxon>Alveolata</taxon>
        <taxon>Ciliophora</taxon>
        <taxon>Intramacronucleata</taxon>
        <taxon>Spirotrichea</taxon>
        <taxon>Hypotrichia</taxon>
        <taxon>Euplotida</taxon>
        <taxon>Euplotidae</taxon>
        <taxon>Moneuplotes</taxon>
    </lineage>
</organism>
<feature type="signal peptide" evidence="1">
    <location>
        <begin position="1"/>
        <end position="20"/>
    </location>
</feature>
<protein>
    <submittedName>
        <fullName evidence="2">Uncharacterized protein</fullName>
    </submittedName>
</protein>
<evidence type="ECO:0000256" key="1">
    <source>
        <dbReference type="SAM" id="SignalP"/>
    </source>
</evidence>
<proteinExistence type="predicted"/>
<feature type="chain" id="PRO_5041923132" evidence="1">
    <location>
        <begin position="21"/>
        <end position="357"/>
    </location>
</feature>
<accession>A0AAD1XJP3</accession>
<comment type="caution">
    <text evidence="2">The sequence shown here is derived from an EMBL/GenBank/DDBJ whole genome shotgun (WGS) entry which is preliminary data.</text>
</comment>
<dbReference type="Proteomes" id="UP001295684">
    <property type="component" value="Unassembled WGS sequence"/>
</dbReference>
<reference evidence="2" key="1">
    <citation type="submission" date="2023-07" db="EMBL/GenBank/DDBJ databases">
        <authorList>
            <consortium name="AG Swart"/>
            <person name="Singh M."/>
            <person name="Singh A."/>
            <person name="Seah K."/>
            <person name="Emmerich C."/>
        </authorList>
    </citation>
    <scope>NUCLEOTIDE SEQUENCE</scope>
    <source>
        <strain evidence="2">DP1</strain>
    </source>
</reference>
<gene>
    <name evidence="2" type="ORF">ECRASSUSDP1_LOCUS15271</name>
</gene>
<keyword evidence="1" id="KW-0732">Signal</keyword>
<name>A0AAD1XJP3_EUPCR</name>
<evidence type="ECO:0000313" key="3">
    <source>
        <dbReference type="Proteomes" id="UP001295684"/>
    </source>
</evidence>
<evidence type="ECO:0000313" key="2">
    <source>
        <dbReference type="EMBL" id="CAI2373922.1"/>
    </source>
</evidence>
<sequence length="357" mass="41101">MAYLQILAVLVMVLGISVQTQNPNMITTQMEVNNMMYDAVCDCGREVTNQIRTLSEVKCTPTKIRIRQDKQGRQSGGEGDIDLNNINEFLGRPSDTTFVDPHYSNFKCLDGRYSQGSLYTMGGDIGEFFLGLVVYEELVGVELTPSQIKRLLTGYMDQMEMDSLHWCTDDQAIKHIESMIDETGIDIQNPRPDIQDAIIQIISEPYNIGDTHFKALLIESDTLNIRRELVETFIRVYYRILWDKDSEYSQGLELKQLVNSHQELAFLDVRNQKDCNAPLIPSQNRDLGFSLYIYDHEAANARRAQIAYFFTTQLKHMNINYDPQVLEHRIDNHALSFLEVTGRNIARNLPFYTILYQ</sequence>
<dbReference type="EMBL" id="CAMPGE010015290">
    <property type="protein sequence ID" value="CAI2373922.1"/>
    <property type="molecule type" value="Genomic_DNA"/>
</dbReference>
<keyword evidence="3" id="KW-1185">Reference proteome</keyword>